<sequence length="205" mass="22359">MEVTEQRGFPRVPAGTCRASTPLPRHHCSTRHHTYSLGIAVEKEIAAKSIKKSNKKRKSPSAIHSAPNPAFAEHLSIQKRTGNASTAPARASRPPRPPRPFTPSIPCSFPAESKYQCIGRPWTRQSGIRRASVNPKADRKRVHRACPRLPALPALSLPQSLAVFLLNPNSNALGTLRWVSTFKAPASVAIKSPLFSAPRALSLVF</sequence>
<accession>A0AAD6Z630</accession>
<dbReference type="Proteomes" id="UP001218218">
    <property type="component" value="Unassembled WGS sequence"/>
</dbReference>
<feature type="region of interest" description="Disordered" evidence="1">
    <location>
        <begin position="50"/>
        <end position="107"/>
    </location>
</feature>
<protein>
    <submittedName>
        <fullName evidence="2">Uncharacterized protein</fullName>
    </submittedName>
</protein>
<comment type="caution">
    <text evidence="2">The sequence shown here is derived from an EMBL/GenBank/DDBJ whole genome shotgun (WGS) entry which is preliminary data.</text>
</comment>
<dbReference type="AlphaFoldDB" id="A0AAD6Z630"/>
<feature type="compositionally biased region" description="Basic residues" evidence="1">
    <location>
        <begin position="50"/>
        <end position="59"/>
    </location>
</feature>
<evidence type="ECO:0000313" key="3">
    <source>
        <dbReference type="Proteomes" id="UP001218218"/>
    </source>
</evidence>
<evidence type="ECO:0000313" key="2">
    <source>
        <dbReference type="EMBL" id="KAJ7309200.1"/>
    </source>
</evidence>
<keyword evidence="3" id="KW-1185">Reference proteome</keyword>
<proteinExistence type="predicted"/>
<dbReference type="EMBL" id="JARIHO010000083">
    <property type="protein sequence ID" value="KAJ7309200.1"/>
    <property type="molecule type" value="Genomic_DNA"/>
</dbReference>
<feature type="compositionally biased region" description="Pro residues" evidence="1">
    <location>
        <begin position="94"/>
        <end position="103"/>
    </location>
</feature>
<reference evidence="2" key="1">
    <citation type="submission" date="2023-03" db="EMBL/GenBank/DDBJ databases">
        <title>Massive genome expansion in bonnet fungi (Mycena s.s.) driven by repeated elements and novel gene families across ecological guilds.</title>
        <authorList>
            <consortium name="Lawrence Berkeley National Laboratory"/>
            <person name="Harder C.B."/>
            <person name="Miyauchi S."/>
            <person name="Viragh M."/>
            <person name="Kuo A."/>
            <person name="Thoen E."/>
            <person name="Andreopoulos B."/>
            <person name="Lu D."/>
            <person name="Skrede I."/>
            <person name="Drula E."/>
            <person name="Henrissat B."/>
            <person name="Morin E."/>
            <person name="Kohler A."/>
            <person name="Barry K."/>
            <person name="LaButti K."/>
            <person name="Morin E."/>
            <person name="Salamov A."/>
            <person name="Lipzen A."/>
            <person name="Mereny Z."/>
            <person name="Hegedus B."/>
            <person name="Baldrian P."/>
            <person name="Stursova M."/>
            <person name="Weitz H."/>
            <person name="Taylor A."/>
            <person name="Grigoriev I.V."/>
            <person name="Nagy L.G."/>
            <person name="Martin F."/>
            <person name="Kauserud H."/>
        </authorList>
    </citation>
    <scope>NUCLEOTIDE SEQUENCE</scope>
    <source>
        <strain evidence="2">CBHHK002</strain>
    </source>
</reference>
<evidence type="ECO:0000256" key="1">
    <source>
        <dbReference type="SAM" id="MobiDB-lite"/>
    </source>
</evidence>
<feature type="region of interest" description="Disordered" evidence="1">
    <location>
        <begin position="1"/>
        <end position="25"/>
    </location>
</feature>
<organism evidence="2 3">
    <name type="scientific">Mycena albidolilacea</name>
    <dbReference type="NCBI Taxonomy" id="1033008"/>
    <lineage>
        <taxon>Eukaryota</taxon>
        <taxon>Fungi</taxon>
        <taxon>Dikarya</taxon>
        <taxon>Basidiomycota</taxon>
        <taxon>Agaricomycotina</taxon>
        <taxon>Agaricomycetes</taxon>
        <taxon>Agaricomycetidae</taxon>
        <taxon>Agaricales</taxon>
        <taxon>Marasmiineae</taxon>
        <taxon>Mycenaceae</taxon>
        <taxon>Mycena</taxon>
    </lineage>
</organism>
<gene>
    <name evidence="2" type="ORF">DFH08DRAFT_823623</name>
</gene>
<name>A0AAD6Z630_9AGAR</name>